<organism evidence="2 3">
    <name type="scientific">Zestosphaera tikiterensis</name>
    <dbReference type="NCBI Taxonomy" id="1973259"/>
    <lineage>
        <taxon>Archaea</taxon>
        <taxon>Thermoproteota</taxon>
        <taxon>Thermoprotei</taxon>
        <taxon>Desulfurococcales</taxon>
        <taxon>Desulfurococcaceae</taxon>
        <taxon>Zestosphaera</taxon>
    </lineage>
</organism>
<gene>
    <name evidence="2" type="ORF">B7O98_09640</name>
</gene>
<dbReference type="EMBL" id="NBVN01000018">
    <property type="protein sequence ID" value="PUA31213.1"/>
    <property type="molecule type" value="Genomic_DNA"/>
</dbReference>
<evidence type="ECO:0000256" key="1">
    <source>
        <dbReference type="SAM" id="Phobius"/>
    </source>
</evidence>
<comment type="caution">
    <text evidence="2">The sequence shown here is derived from an EMBL/GenBank/DDBJ whole genome shotgun (WGS) entry which is preliminary data.</text>
</comment>
<dbReference type="Proteomes" id="UP000244093">
    <property type="component" value="Unassembled WGS sequence"/>
</dbReference>
<keyword evidence="1" id="KW-1133">Transmembrane helix</keyword>
<keyword evidence="1" id="KW-0472">Membrane</keyword>
<dbReference type="AlphaFoldDB" id="A0A2R7Y179"/>
<name>A0A2R7Y179_9CREN</name>
<protein>
    <submittedName>
        <fullName evidence="2">Uncharacterized protein</fullName>
    </submittedName>
</protein>
<sequence>MTLSVVTDPVLKTLTVKVETPKFVKKGGTVADTLVELHNAWRELASAVKKEELLNTTVAVKAEPGVKVMKNGTPTSQVRVADLPNLTVVVEYATPTAIPTEAAVGAAVAAVAIIAVLAIAKTRK</sequence>
<keyword evidence="1" id="KW-0812">Transmembrane</keyword>
<accession>A0A2R7Y179</accession>
<reference evidence="2 3" key="1">
    <citation type="journal article" date="2018" name="Syst. Appl. Microbiol.">
        <title>A new symbiotic nanoarchaeote (Candidatus Nanoclepta minutus) and its host (Zestosphaera tikiterensis gen. nov., sp. nov.) from a New Zealand hot spring.</title>
        <authorList>
            <person name="St John E."/>
            <person name="Liu Y."/>
            <person name="Podar M."/>
            <person name="Stott M.B."/>
            <person name="Meneghin J."/>
            <person name="Chen Z."/>
            <person name="Lagutin K."/>
            <person name="Mitchell K."/>
            <person name="Reysenbach A.L."/>
        </authorList>
    </citation>
    <scope>NUCLEOTIDE SEQUENCE [LARGE SCALE GENOMIC DNA]</scope>
    <source>
        <strain evidence="2">NZ3</strain>
    </source>
</reference>
<feature type="transmembrane region" description="Helical" evidence="1">
    <location>
        <begin position="102"/>
        <end position="120"/>
    </location>
</feature>
<evidence type="ECO:0000313" key="2">
    <source>
        <dbReference type="EMBL" id="PUA31213.1"/>
    </source>
</evidence>
<proteinExistence type="predicted"/>
<evidence type="ECO:0000313" key="3">
    <source>
        <dbReference type="Proteomes" id="UP000244093"/>
    </source>
</evidence>